<feature type="transmembrane region" description="Helical" evidence="7">
    <location>
        <begin position="100"/>
        <end position="121"/>
    </location>
</feature>
<dbReference type="Proteomes" id="UP000011761">
    <property type="component" value="Unassembled WGS sequence"/>
</dbReference>
<feature type="transmembrane region" description="Helical" evidence="7">
    <location>
        <begin position="128"/>
        <end position="153"/>
    </location>
</feature>
<dbReference type="GO" id="GO:0016020">
    <property type="term" value="C:membrane"/>
    <property type="evidence" value="ECO:0007669"/>
    <property type="project" value="UniProtKB-SubCell"/>
</dbReference>
<dbReference type="RefSeq" id="XP_007674101.1">
    <property type="nucleotide sequence ID" value="XM_007675911.1"/>
</dbReference>
<gene>
    <name evidence="9" type="ORF">BAUCODRAFT_389608</name>
</gene>
<keyword evidence="3 7" id="KW-1133">Transmembrane helix</keyword>
<reference evidence="9 10" key="1">
    <citation type="journal article" date="2012" name="PLoS Pathog.">
        <title>Diverse lifestyles and strategies of plant pathogenesis encoded in the genomes of eighteen Dothideomycetes fungi.</title>
        <authorList>
            <person name="Ohm R.A."/>
            <person name="Feau N."/>
            <person name="Henrissat B."/>
            <person name="Schoch C.L."/>
            <person name="Horwitz B.A."/>
            <person name="Barry K.W."/>
            <person name="Condon B.J."/>
            <person name="Copeland A.C."/>
            <person name="Dhillon B."/>
            <person name="Glaser F."/>
            <person name="Hesse C.N."/>
            <person name="Kosti I."/>
            <person name="LaButti K."/>
            <person name="Lindquist E.A."/>
            <person name="Lucas S."/>
            <person name="Salamov A.A."/>
            <person name="Bradshaw R.E."/>
            <person name="Ciuffetti L."/>
            <person name="Hamelin R.C."/>
            <person name="Kema G.H.J."/>
            <person name="Lawrence C."/>
            <person name="Scott J.A."/>
            <person name="Spatafora J.W."/>
            <person name="Turgeon B.G."/>
            <person name="de Wit P.J.G.M."/>
            <person name="Zhong S."/>
            <person name="Goodwin S.B."/>
            <person name="Grigoriev I.V."/>
        </authorList>
    </citation>
    <scope>NUCLEOTIDE SEQUENCE [LARGE SCALE GENOMIC DNA]</scope>
    <source>
        <strain evidence="9 10">UAMH 10762</strain>
    </source>
</reference>
<organism evidence="9 10">
    <name type="scientific">Baudoinia panamericana (strain UAMH 10762)</name>
    <name type="common">Angels' share fungus</name>
    <name type="synonym">Baudoinia compniacensis (strain UAMH 10762)</name>
    <dbReference type="NCBI Taxonomy" id="717646"/>
    <lineage>
        <taxon>Eukaryota</taxon>
        <taxon>Fungi</taxon>
        <taxon>Dikarya</taxon>
        <taxon>Ascomycota</taxon>
        <taxon>Pezizomycotina</taxon>
        <taxon>Dothideomycetes</taxon>
        <taxon>Dothideomycetidae</taxon>
        <taxon>Mycosphaerellales</taxon>
        <taxon>Teratosphaeriaceae</taxon>
        <taxon>Baudoinia</taxon>
    </lineage>
</organism>
<dbReference type="OMA" id="SAPTNLW"/>
<evidence type="ECO:0000256" key="3">
    <source>
        <dbReference type="ARBA" id="ARBA00022989"/>
    </source>
</evidence>
<evidence type="ECO:0000313" key="10">
    <source>
        <dbReference type="Proteomes" id="UP000011761"/>
    </source>
</evidence>
<comment type="similarity">
    <text evidence="5">Belongs to the SAT4 family.</text>
</comment>
<feature type="transmembrane region" description="Helical" evidence="7">
    <location>
        <begin position="181"/>
        <end position="199"/>
    </location>
</feature>
<evidence type="ECO:0000313" key="9">
    <source>
        <dbReference type="EMBL" id="EMC99066.1"/>
    </source>
</evidence>
<keyword evidence="2 7" id="KW-0812">Transmembrane</keyword>
<dbReference type="Pfam" id="PF20684">
    <property type="entry name" value="Fung_rhodopsin"/>
    <property type="match status" value="1"/>
</dbReference>
<sequence length="429" mass="48050">MSGTPIQNSHVWATDVPNRSPAFVIVSIVFICVTTGFFAFRQGWRWAHRQRGWDDAMAACAYIVLLIETVLGGVSAHYGFGKHLKNIKATYMDALFYFYLYQIFYKLLGGFTKLTFCFLYLRIFNQKSFHWLVITVAAISGAGSIAFALGTVFQCTPVNRAWDRTIPGHCTSNTEFWYTHAAFNILFDIVIFILPIPLIQGLKMARGQKTGLISIFCLGAFVIAAATVRMVMLRASAGSTDPTWGSTIALIWTEIEANTSVIVCCLPALRVPFLRLWQRARGQHTGDSLELSDKPNTHIYDDAWDRTRKHHNGAVATRGLTKPQNSYKTKELHSQNQSDSTETQSNNKSEGWYDRVLRGLEKDHKDSDNSSQDGLVHSGAGSAAPTPFGGIFKTTEMRVSTQDVDGQESRRSDPEDRRQVSLKDVLNER</sequence>
<feature type="transmembrane region" description="Helical" evidence="7">
    <location>
        <begin position="20"/>
        <end position="40"/>
    </location>
</feature>
<feature type="domain" description="Rhodopsin" evidence="8">
    <location>
        <begin position="41"/>
        <end position="273"/>
    </location>
</feature>
<feature type="compositionally biased region" description="Basic and acidic residues" evidence="6">
    <location>
        <begin position="407"/>
        <end position="429"/>
    </location>
</feature>
<feature type="transmembrane region" description="Helical" evidence="7">
    <location>
        <begin position="60"/>
        <end position="80"/>
    </location>
</feature>
<name>M2MQJ7_BAUPA</name>
<protein>
    <recommendedName>
        <fullName evidence="8">Rhodopsin domain-containing protein</fullName>
    </recommendedName>
</protein>
<evidence type="ECO:0000256" key="4">
    <source>
        <dbReference type="ARBA" id="ARBA00023136"/>
    </source>
</evidence>
<dbReference type="GeneID" id="19113675"/>
<keyword evidence="4 7" id="KW-0472">Membrane</keyword>
<dbReference type="KEGG" id="bcom:BAUCODRAFT_389608"/>
<feature type="region of interest" description="Disordered" evidence="6">
    <location>
        <begin position="311"/>
        <end position="351"/>
    </location>
</feature>
<dbReference type="InterPro" id="IPR052337">
    <property type="entry name" value="SAT4-like"/>
</dbReference>
<dbReference type="InterPro" id="IPR049326">
    <property type="entry name" value="Rhodopsin_dom_fungi"/>
</dbReference>
<evidence type="ECO:0000259" key="8">
    <source>
        <dbReference type="Pfam" id="PF20684"/>
    </source>
</evidence>
<evidence type="ECO:0000256" key="6">
    <source>
        <dbReference type="SAM" id="MobiDB-lite"/>
    </source>
</evidence>
<dbReference type="eggNOG" id="ENOG502SPBT">
    <property type="taxonomic scope" value="Eukaryota"/>
</dbReference>
<evidence type="ECO:0000256" key="7">
    <source>
        <dbReference type="SAM" id="Phobius"/>
    </source>
</evidence>
<accession>M2MQJ7</accession>
<dbReference type="HOGENOM" id="CLU_028200_0_2_1"/>
<dbReference type="PANTHER" id="PTHR33048">
    <property type="entry name" value="PTH11-LIKE INTEGRAL MEMBRANE PROTEIN (AFU_ORTHOLOGUE AFUA_5G11245)"/>
    <property type="match status" value="1"/>
</dbReference>
<feature type="transmembrane region" description="Helical" evidence="7">
    <location>
        <begin position="211"/>
        <end position="232"/>
    </location>
</feature>
<proteinExistence type="inferred from homology"/>
<keyword evidence="10" id="KW-1185">Reference proteome</keyword>
<dbReference type="EMBL" id="KB445552">
    <property type="protein sequence ID" value="EMC99066.1"/>
    <property type="molecule type" value="Genomic_DNA"/>
</dbReference>
<dbReference type="PANTHER" id="PTHR33048:SF47">
    <property type="entry name" value="INTEGRAL MEMBRANE PROTEIN-RELATED"/>
    <property type="match status" value="1"/>
</dbReference>
<evidence type="ECO:0000256" key="5">
    <source>
        <dbReference type="ARBA" id="ARBA00038359"/>
    </source>
</evidence>
<dbReference type="AlphaFoldDB" id="M2MQJ7"/>
<evidence type="ECO:0000256" key="2">
    <source>
        <dbReference type="ARBA" id="ARBA00022692"/>
    </source>
</evidence>
<feature type="region of interest" description="Disordered" evidence="6">
    <location>
        <begin position="363"/>
        <end position="429"/>
    </location>
</feature>
<dbReference type="OrthoDB" id="5413793at2759"/>
<comment type="subcellular location">
    <subcellularLocation>
        <location evidence="1">Membrane</location>
        <topology evidence="1">Multi-pass membrane protein</topology>
    </subcellularLocation>
</comment>
<feature type="compositionally biased region" description="Polar residues" evidence="6">
    <location>
        <begin position="334"/>
        <end position="349"/>
    </location>
</feature>
<evidence type="ECO:0000256" key="1">
    <source>
        <dbReference type="ARBA" id="ARBA00004141"/>
    </source>
</evidence>